<dbReference type="OrthoDB" id="9151960at2"/>
<organism evidence="2 3">
    <name type="scientific">Parasutterella muris</name>
    <dbReference type="NCBI Taxonomy" id="2565572"/>
    <lineage>
        <taxon>Bacteria</taxon>
        <taxon>Pseudomonadati</taxon>
        <taxon>Pseudomonadota</taxon>
        <taxon>Betaproteobacteria</taxon>
        <taxon>Burkholderiales</taxon>
        <taxon>Sutterellaceae</taxon>
        <taxon>Parasutterella</taxon>
    </lineage>
</organism>
<evidence type="ECO:0000313" key="3">
    <source>
        <dbReference type="Proteomes" id="UP000472580"/>
    </source>
</evidence>
<evidence type="ECO:0000313" key="2">
    <source>
        <dbReference type="EMBL" id="MVX57984.1"/>
    </source>
</evidence>
<gene>
    <name evidence="2" type="ORF">E5987_12455</name>
</gene>
<proteinExistence type="predicted"/>
<dbReference type="Proteomes" id="UP000472580">
    <property type="component" value="Unassembled WGS sequence"/>
</dbReference>
<accession>A0A6L6YKP3</accession>
<comment type="caution">
    <text evidence="2">The sequence shown here is derived from an EMBL/GenBank/DDBJ whole genome shotgun (WGS) entry which is preliminary data.</text>
</comment>
<evidence type="ECO:0000256" key="1">
    <source>
        <dbReference type="SAM" id="MobiDB-lite"/>
    </source>
</evidence>
<dbReference type="AlphaFoldDB" id="A0A6L6YKP3"/>
<feature type="region of interest" description="Disordered" evidence="1">
    <location>
        <begin position="61"/>
        <end position="82"/>
    </location>
</feature>
<dbReference type="RefSeq" id="WP_160336391.1">
    <property type="nucleotide sequence ID" value="NZ_CALPCR010000009.1"/>
</dbReference>
<sequence length="82" mass="8951">MSVWVDINYGKHGEIVDDYFGTKGAMGDSHIVDKRSLAEGLNPEEVAEVLRKMVRTLAKGQAKESRSGGKAITNDGFRVLLS</sequence>
<name>A0A6L6YKP3_9BURK</name>
<dbReference type="EMBL" id="WSRP01000074">
    <property type="protein sequence ID" value="MVX57984.1"/>
    <property type="molecule type" value="Genomic_DNA"/>
</dbReference>
<keyword evidence="3" id="KW-1185">Reference proteome</keyword>
<protein>
    <submittedName>
        <fullName evidence="2">Uncharacterized protein</fullName>
    </submittedName>
</protein>
<reference evidence="2 3" key="1">
    <citation type="submission" date="2019-12" db="EMBL/GenBank/DDBJ databases">
        <title>Microbes associate with the intestines of laboratory mice.</title>
        <authorList>
            <person name="Navarre W."/>
            <person name="Wong E."/>
        </authorList>
    </citation>
    <scope>NUCLEOTIDE SEQUENCE [LARGE SCALE GENOMIC DNA]</scope>
    <source>
        <strain evidence="2 3">NM82_D38</strain>
    </source>
</reference>